<gene>
    <name evidence="2" type="ORF">QOZ88_03075</name>
</gene>
<dbReference type="InterPro" id="IPR003018">
    <property type="entry name" value="GAF"/>
</dbReference>
<reference evidence="3" key="1">
    <citation type="submission" date="2023-05" db="EMBL/GenBank/DDBJ databases">
        <title>Draft genome of Pseudofrankia sp. BMG5.37.</title>
        <authorList>
            <person name="Gtari M."/>
            <person name="Ghodhbane F."/>
            <person name="Sbissi I."/>
        </authorList>
    </citation>
    <scope>NUCLEOTIDE SEQUENCE [LARGE SCALE GENOMIC DNA]</scope>
    <source>
        <strain evidence="3">BMG 814</strain>
    </source>
</reference>
<dbReference type="RefSeq" id="WP_305998326.1">
    <property type="nucleotide sequence ID" value="NZ_JASNFN010000002.1"/>
</dbReference>
<sequence>MAGYSAISPGTDLSEHARVLVRVHDAVIAGGRPPVRPRTVVARSWSRVLGLGLDASRTNARTPLPFEDVERRRRGSPLSLVVDELRQVLVSVADASSFLVVVTDADGVILWREGSARVRMRADALGFTEGARWTEAAVGTNAIGTALAEAAPVQLFSAEHFELAQHPWYCTAAPIHHPVSGELLGVVDVSGPALTLHPVIGALVETAVKLAESQLWRHHEHRLERLRRSARAALAAVRGPVLLVDDDGWVAHRSGIAVRDRIEVPRPDRLIAVPGLGLCAPERLGEGWLVRPRGPGDDVLEAELDLTGPPVLRLRTGAESWRTPLTRRNADVLVLLQRAGRAGLTAAALSTALYGDEEHCVTARAEVSRLRRVIGGLVATTPYRLADGVTLSVVRS</sequence>
<dbReference type="Gene3D" id="3.30.450.40">
    <property type="match status" value="1"/>
</dbReference>
<comment type="caution">
    <text evidence="2">The sequence shown here is derived from an EMBL/GenBank/DDBJ whole genome shotgun (WGS) entry which is preliminary data.</text>
</comment>
<evidence type="ECO:0000313" key="3">
    <source>
        <dbReference type="Proteomes" id="UP001233673"/>
    </source>
</evidence>
<dbReference type="EMBL" id="JASNFN010000002">
    <property type="protein sequence ID" value="MDP5181608.1"/>
    <property type="molecule type" value="Genomic_DNA"/>
</dbReference>
<dbReference type="Pfam" id="PF01590">
    <property type="entry name" value="GAF"/>
    <property type="match status" value="1"/>
</dbReference>
<protein>
    <submittedName>
        <fullName evidence="2">GAF domain-containing protein</fullName>
    </submittedName>
</protein>
<dbReference type="Proteomes" id="UP001233673">
    <property type="component" value="Unassembled WGS sequence"/>
</dbReference>
<evidence type="ECO:0000313" key="2">
    <source>
        <dbReference type="EMBL" id="MDP5181608.1"/>
    </source>
</evidence>
<dbReference type="InterPro" id="IPR029016">
    <property type="entry name" value="GAF-like_dom_sf"/>
</dbReference>
<feature type="domain" description="GAF" evidence="1">
    <location>
        <begin position="102"/>
        <end position="192"/>
    </location>
</feature>
<organism evidence="2 3">
    <name type="scientific">Blastococcus carthaginiensis</name>
    <dbReference type="NCBI Taxonomy" id="3050034"/>
    <lineage>
        <taxon>Bacteria</taxon>
        <taxon>Bacillati</taxon>
        <taxon>Actinomycetota</taxon>
        <taxon>Actinomycetes</taxon>
        <taxon>Geodermatophilales</taxon>
        <taxon>Geodermatophilaceae</taxon>
        <taxon>Blastococcus</taxon>
    </lineage>
</organism>
<keyword evidence="3" id="KW-1185">Reference proteome</keyword>
<evidence type="ECO:0000259" key="1">
    <source>
        <dbReference type="Pfam" id="PF01590"/>
    </source>
</evidence>
<name>A0ABT9I7T5_9ACTN</name>
<proteinExistence type="predicted"/>
<accession>A0ABT9I7T5</accession>